<evidence type="ECO:0000313" key="3">
    <source>
        <dbReference type="Proteomes" id="UP000779809"/>
    </source>
</evidence>
<accession>A0A932A9L5</accession>
<dbReference type="EMBL" id="JACPNR010000009">
    <property type="protein sequence ID" value="MBI2678586.1"/>
    <property type="molecule type" value="Genomic_DNA"/>
</dbReference>
<gene>
    <name evidence="2" type="ORF">HYX28_07370</name>
</gene>
<feature type="compositionally biased region" description="Basic and acidic residues" evidence="1">
    <location>
        <begin position="44"/>
        <end position="53"/>
    </location>
</feature>
<comment type="caution">
    <text evidence="2">The sequence shown here is derived from an EMBL/GenBank/DDBJ whole genome shotgun (WGS) entry which is preliminary data.</text>
</comment>
<proteinExistence type="predicted"/>
<feature type="region of interest" description="Disordered" evidence="1">
    <location>
        <begin position="39"/>
        <end position="115"/>
    </location>
</feature>
<dbReference type="Proteomes" id="UP000779809">
    <property type="component" value="Unassembled WGS sequence"/>
</dbReference>
<feature type="compositionally biased region" description="Basic and acidic residues" evidence="1">
    <location>
        <begin position="65"/>
        <end position="83"/>
    </location>
</feature>
<name>A0A932A9L5_9BACT</name>
<feature type="compositionally biased region" description="Basic and acidic residues" evidence="1">
    <location>
        <begin position="90"/>
        <end position="115"/>
    </location>
</feature>
<evidence type="ECO:0000313" key="2">
    <source>
        <dbReference type="EMBL" id="MBI2678586.1"/>
    </source>
</evidence>
<evidence type="ECO:0000256" key="1">
    <source>
        <dbReference type="SAM" id="MobiDB-lite"/>
    </source>
</evidence>
<reference evidence="2" key="1">
    <citation type="submission" date="2020-07" db="EMBL/GenBank/DDBJ databases">
        <title>Huge and variable diversity of episymbiotic CPR bacteria and DPANN archaea in groundwater ecosystems.</title>
        <authorList>
            <person name="He C.Y."/>
            <person name="Keren R."/>
            <person name="Whittaker M."/>
            <person name="Farag I.F."/>
            <person name="Doudna J."/>
            <person name="Cate J.H.D."/>
            <person name="Banfield J.F."/>
        </authorList>
    </citation>
    <scope>NUCLEOTIDE SEQUENCE</scope>
    <source>
        <strain evidence="2">NC_groundwater_580_Pr5_B-0.1um_64_19</strain>
    </source>
</reference>
<organism evidence="2 3">
    <name type="scientific">Candidatus Korobacter versatilis</name>
    <dbReference type="NCBI Taxonomy" id="658062"/>
    <lineage>
        <taxon>Bacteria</taxon>
        <taxon>Pseudomonadati</taxon>
        <taxon>Acidobacteriota</taxon>
        <taxon>Terriglobia</taxon>
        <taxon>Terriglobales</taxon>
        <taxon>Candidatus Korobacteraceae</taxon>
        <taxon>Candidatus Korobacter</taxon>
    </lineage>
</organism>
<sequence>MKTWGRMLGLMIVCGALAGYASAEGYNYNGGRREWKQRHSINARQERQQDRIARGIANGSLSPREASRLEREQARFGREEARLRQGGLSPRERDRLEDQQDRFSRQIYRERRDRH</sequence>
<protein>
    <submittedName>
        <fullName evidence="2">Uncharacterized protein</fullName>
    </submittedName>
</protein>
<dbReference type="AlphaFoldDB" id="A0A932A9L5"/>